<organism evidence="2 3">
    <name type="scientific">Collybiopsis luxurians FD-317 M1</name>
    <dbReference type="NCBI Taxonomy" id="944289"/>
    <lineage>
        <taxon>Eukaryota</taxon>
        <taxon>Fungi</taxon>
        <taxon>Dikarya</taxon>
        <taxon>Basidiomycota</taxon>
        <taxon>Agaricomycotina</taxon>
        <taxon>Agaricomycetes</taxon>
        <taxon>Agaricomycetidae</taxon>
        <taxon>Agaricales</taxon>
        <taxon>Marasmiineae</taxon>
        <taxon>Omphalotaceae</taxon>
        <taxon>Collybiopsis</taxon>
        <taxon>Collybiopsis luxurians</taxon>
    </lineage>
</organism>
<feature type="region of interest" description="Disordered" evidence="1">
    <location>
        <begin position="242"/>
        <end position="349"/>
    </location>
</feature>
<feature type="compositionally biased region" description="Acidic residues" evidence="1">
    <location>
        <begin position="88"/>
        <end position="97"/>
    </location>
</feature>
<feature type="region of interest" description="Disordered" evidence="1">
    <location>
        <begin position="164"/>
        <end position="227"/>
    </location>
</feature>
<feature type="compositionally biased region" description="Polar residues" evidence="1">
    <location>
        <begin position="472"/>
        <end position="502"/>
    </location>
</feature>
<protein>
    <submittedName>
        <fullName evidence="2">Unplaced genomic scaffold GYMLUscaffold_15, whole genome shotgun sequence</fullName>
    </submittedName>
</protein>
<proteinExistence type="predicted"/>
<accession>A0A0D0C634</accession>
<evidence type="ECO:0000313" key="3">
    <source>
        <dbReference type="Proteomes" id="UP000053593"/>
    </source>
</evidence>
<dbReference type="EMBL" id="KN834763">
    <property type="protein sequence ID" value="KIK63551.1"/>
    <property type="molecule type" value="Genomic_DNA"/>
</dbReference>
<feature type="region of interest" description="Disordered" evidence="1">
    <location>
        <begin position="455"/>
        <end position="578"/>
    </location>
</feature>
<evidence type="ECO:0000313" key="2">
    <source>
        <dbReference type="EMBL" id="KIK63551.1"/>
    </source>
</evidence>
<evidence type="ECO:0000256" key="1">
    <source>
        <dbReference type="SAM" id="MobiDB-lite"/>
    </source>
</evidence>
<name>A0A0D0C634_9AGAR</name>
<feature type="compositionally biased region" description="Basic and acidic residues" evidence="1">
    <location>
        <begin position="409"/>
        <end position="419"/>
    </location>
</feature>
<feature type="region of interest" description="Disordered" evidence="1">
    <location>
        <begin position="390"/>
        <end position="419"/>
    </location>
</feature>
<keyword evidence="3" id="KW-1185">Reference proteome</keyword>
<feature type="compositionally biased region" description="Acidic residues" evidence="1">
    <location>
        <begin position="460"/>
        <end position="469"/>
    </location>
</feature>
<feature type="region of interest" description="Disordered" evidence="1">
    <location>
        <begin position="592"/>
        <end position="720"/>
    </location>
</feature>
<feature type="compositionally biased region" description="Low complexity" evidence="1">
    <location>
        <begin position="250"/>
        <end position="264"/>
    </location>
</feature>
<dbReference type="AlphaFoldDB" id="A0A0D0C634"/>
<feature type="compositionally biased region" description="Polar residues" evidence="1">
    <location>
        <begin position="326"/>
        <end position="337"/>
    </location>
</feature>
<reference evidence="2 3" key="1">
    <citation type="submission" date="2014-04" db="EMBL/GenBank/DDBJ databases">
        <title>Evolutionary Origins and Diversification of the Mycorrhizal Mutualists.</title>
        <authorList>
            <consortium name="DOE Joint Genome Institute"/>
            <consortium name="Mycorrhizal Genomics Consortium"/>
            <person name="Kohler A."/>
            <person name="Kuo A."/>
            <person name="Nagy L.G."/>
            <person name="Floudas D."/>
            <person name="Copeland A."/>
            <person name="Barry K.W."/>
            <person name="Cichocki N."/>
            <person name="Veneault-Fourrey C."/>
            <person name="LaButti K."/>
            <person name="Lindquist E.A."/>
            <person name="Lipzen A."/>
            <person name="Lundell T."/>
            <person name="Morin E."/>
            <person name="Murat C."/>
            <person name="Riley R."/>
            <person name="Ohm R."/>
            <person name="Sun H."/>
            <person name="Tunlid A."/>
            <person name="Henrissat B."/>
            <person name="Grigoriev I.V."/>
            <person name="Hibbett D.S."/>
            <person name="Martin F."/>
        </authorList>
    </citation>
    <scope>NUCLEOTIDE SEQUENCE [LARGE SCALE GENOMIC DNA]</scope>
    <source>
        <strain evidence="2 3">FD-317 M1</strain>
    </source>
</reference>
<feature type="compositionally biased region" description="Low complexity" evidence="1">
    <location>
        <begin position="503"/>
        <end position="519"/>
    </location>
</feature>
<sequence>MAEAKLKALSVGSKLDNDYSHKSKPSPSLIPRRISHRHSHSTPIVFPLALPTPALDLSTTSSSRTSSTQSTLATPVNSVFNDISLVADETEEEDIDNDNTPTPSPKTKARLPGASSTARLRSPSNLSPTTTRAGLRSTAPVRSGQSSIPSSPALFRRLSISRAIGNRPGPSSPTLAMSFFPDNSRESHSPRVDGVSLISPPPMSSFSLPGSPSHQTTMPPNEEQKDTRYLTRSEYLLRSALLKDQSQSQNPSSPTFSSNASNSNPRRAHQRRHSHAASIDLPRRSLDNNMHLSSAPSSPSILPNRPSASPQQIRTRPASPMHTKSAPITHSNLSPRQQPLDPNPHLRSQSYSHALNHLPSTAGVRLPLTPHEEVLRARLEKVLSAGAANGNAWTPYHKRSDRSGSLSSDDSREREEYDNSKDFLQWKQKMEKKRKRASAPASGLGYGAGLFGWLWKPSDDQEQSDEEDEARQLQSQVEATTSHSNANSPRTLRTRNLPNPSASPLRPSSPYRNPSSPHRASSPHMSPYRGRDSARSPTPHGSPHMTPSRLRAHTQPLPASPGRSPYGQGFQYSPKPKHAFSLGTVSNVDLDLQRGEGTSGRMLTPPPTPPRESVLLGEGGTTGQVDSPVDLTNSTSTAEFEVATGSALTRNSSSASRGRRGLGIGRPGTGTRMRMGSEEDDLASSASVSESHETSEGPAITVHPLSSSDGDHTDEDHVVSLQRPALSLLSPPFSSPTSASSTASFNARTASLQCREIDGYVSFASVEGLGEPPASALPTGDDANSMVGDNEEEEGRKRGWVGRLFGR</sequence>
<gene>
    <name evidence="2" type="ORF">GYMLUDRAFT_241479</name>
</gene>
<dbReference type="HOGENOM" id="CLU_349178_0_0_1"/>
<dbReference type="OrthoDB" id="3067719at2759"/>
<feature type="compositionally biased region" description="Basic and acidic residues" evidence="1">
    <location>
        <begin position="709"/>
        <end position="718"/>
    </location>
</feature>
<feature type="compositionally biased region" description="Polar residues" evidence="1">
    <location>
        <begin position="204"/>
        <end position="219"/>
    </location>
</feature>
<feature type="region of interest" description="Disordered" evidence="1">
    <location>
        <begin position="88"/>
        <end position="152"/>
    </location>
</feature>
<feature type="region of interest" description="Disordered" evidence="1">
    <location>
        <begin position="771"/>
        <end position="807"/>
    </location>
</feature>
<feature type="compositionally biased region" description="Basic residues" evidence="1">
    <location>
        <begin position="266"/>
        <end position="275"/>
    </location>
</feature>
<dbReference type="Proteomes" id="UP000053593">
    <property type="component" value="Unassembled WGS sequence"/>
</dbReference>
<feature type="compositionally biased region" description="Polar residues" evidence="1">
    <location>
        <begin position="114"/>
        <end position="132"/>
    </location>
</feature>
<feature type="region of interest" description="Disordered" evidence="1">
    <location>
        <begin position="1"/>
        <end position="36"/>
    </location>
</feature>